<name>A0A074YS56_AURSE</name>
<dbReference type="AlphaFoldDB" id="A0A074YS56"/>
<reference evidence="1 2" key="1">
    <citation type="journal article" date="2014" name="BMC Genomics">
        <title>Genome sequencing of four Aureobasidium pullulans varieties: biotechnological potential, stress tolerance, and description of new species.</title>
        <authorList>
            <person name="Gostin Ar C."/>
            <person name="Ohm R.A."/>
            <person name="Kogej T."/>
            <person name="Sonjak S."/>
            <person name="Turk M."/>
            <person name="Zajc J."/>
            <person name="Zalar P."/>
            <person name="Grube M."/>
            <person name="Sun H."/>
            <person name="Han J."/>
            <person name="Sharma A."/>
            <person name="Chiniquy J."/>
            <person name="Ngan C.Y."/>
            <person name="Lipzen A."/>
            <person name="Barry K."/>
            <person name="Grigoriev I.V."/>
            <person name="Gunde-Cimerman N."/>
        </authorList>
    </citation>
    <scope>NUCLEOTIDE SEQUENCE [LARGE SCALE GENOMIC DNA]</scope>
    <source>
        <strain evidence="1 2">EXF-2481</strain>
    </source>
</reference>
<dbReference type="GeneID" id="25362094"/>
<dbReference type="InParanoid" id="A0A074YS56"/>
<accession>A0A074YS56</accession>
<proteinExistence type="predicted"/>
<evidence type="ECO:0000313" key="2">
    <source>
        <dbReference type="Proteomes" id="UP000030641"/>
    </source>
</evidence>
<sequence length="217" mass="25018">MALDLTHYPRHLVLICTPRCLQIRRKTGNRPTKIRARLGRSCYQYRQKDVLATATILSSELVMEYRHQHIHEQEREKDKGPIYLTTATSQPLSQSLPPHRLPENKHLCARKPRELPNKIRMMMCFVDKTNTETQWLQKDSRTSKCPSIGFCRWLARPYCFRHVDAAGGFADCASLRNFWAFSFPGFSHVRYQGYCISWAGTLLLQEAGGGILLPPPC</sequence>
<keyword evidence="2" id="KW-1185">Reference proteome</keyword>
<protein>
    <submittedName>
        <fullName evidence="1">Uncharacterized protein</fullName>
    </submittedName>
</protein>
<dbReference type="HOGENOM" id="CLU_1272063_0_0_1"/>
<organism evidence="1 2">
    <name type="scientific">Aureobasidium subglaciale (strain EXF-2481)</name>
    <name type="common">Aureobasidium pullulans var. subglaciale</name>
    <dbReference type="NCBI Taxonomy" id="1043005"/>
    <lineage>
        <taxon>Eukaryota</taxon>
        <taxon>Fungi</taxon>
        <taxon>Dikarya</taxon>
        <taxon>Ascomycota</taxon>
        <taxon>Pezizomycotina</taxon>
        <taxon>Dothideomycetes</taxon>
        <taxon>Dothideomycetidae</taxon>
        <taxon>Dothideales</taxon>
        <taxon>Saccotheciaceae</taxon>
        <taxon>Aureobasidium</taxon>
    </lineage>
</organism>
<evidence type="ECO:0000313" key="1">
    <source>
        <dbReference type="EMBL" id="KER00579.1"/>
    </source>
</evidence>
<dbReference type="EMBL" id="KL584749">
    <property type="protein sequence ID" value="KER00579.1"/>
    <property type="molecule type" value="Genomic_DNA"/>
</dbReference>
<dbReference type="RefSeq" id="XP_013349084.1">
    <property type="nucleotide sequence ID" value="XM_013493630.1"/>
</dbReference>
<dbReference type="Proteomes" id="UP000030641">
    <property type="component" value="Unassembled WGS sequence"/>
</dbReference>
<gene>
    <name evidence="1" type="ORF">AUEXF2481DRAFT_144106</name>
</gene>